<name>A0A9X3SSH8_9ACTN</name>
<evidence type="ECO:0000313" key="1">
    <source>
        <dbReference type="EMBL" id="MDA1359293.1"/>
    </source>
</evidence>
<dbReference type="RefSeq" id="WP_270109119.1">
    <property type="nucleotide sequence ID" value="NZ_JAPZVP010000004.1"/>
</dbReference>
<evidence type="ECO:0000313" key="2">
    <source>
        <dbReference type="Proteomes" id="UP001146067"/>
    </source>
</evidence>
<reference evidence="1" key="1">
    <citation type="submission" date="2022-12" db="EMBL/GenBank/DDBJ databases">
        <title>Gycomyces niveus sp.nov.,a novel actinomycete isolated from soil in Shouguan.</title>
        <authorList>
            <person name="Yang X."/>
        </authorList>
    </citation>
    <scope>NUCLEOTIDE SEQUENCE</scope>
    <source>
        <strain evidence="1">NEAU-A15</strain>
    </source>
</reference>
<dbReference type="Pfam" id="PF10824">
    <property type="entry name" value="T7SS_ESX_EspC"/>
    <property type="match status" value="1"/>
</dbReference>
<organism evidence="1 2">
    <name type="scientific">Glycomyces luteolus</name>
    <dbReference type="NCBI Taxonomy" id="2670330"/>
    <lineage>
        <taxon>Bacteria</taxon>
        <taxon>Bacillati</taxon>
        <taxon>Actinomycetota</taxon>
        <taxon>Actinomycetes</taxon>
        <taxon>Glycomycetales</taxon>
        <taxon>Glycomycetaceae</taxon>
        <taxon>Glycomyces</taxon>
    </lineage>
</organism>
<dbReference type="InterPro" id="IPR022536">
    <property type="entry name" value="EspC"/>
</dbReference>
<dbReference type="EMBL" id="JAPZVP010000004">
    <property type="protein sequence ID" value="MDA1359293.1"/>
    <property type="molecule type" value="Genomic_DNA"/>
</dbReference>
<accession>A0A9X3SSH8</accession>
<sequence length="104" mass="11134">MSSGIEVDPEELRAHAGHIDSLIQRYETVKAASAEITAAPDAFGPLCEWMAGILEEKHQMVEPLFGKGISNLGTHVQALRTCADLYEESDASTGSDFDQISGGL</sequence>
<dbReference type="GO" id="GO:0009306">
    <property type="term" value="P:protein secretion"/>
    <property type="evidence" value="ECO:0007669"/>
    <property type="project" value="InterPro"/>
</dbReference>
<dbReference type="Proteomes" id="UP001146067">
    <property type="component" value="Unassembled WGS sequence"/>
</dbReference>
<keyword evidence="2" id="KW-1185">Reference proteome</keyword>
<comment type="caution">
    <text evidence="1">The sequence shown here is derived from an EMBL/GenBank/DDBJ whole genome shotgun (WGS) entry which is preliminary data.</text>
</comment>
<proteinExistence type="predicted"/>
<dbReference type="AlphaFoldDB" id="A0A9X3SSH8"/>
<protein>
    <submittedName>
        <fullName evidence="1">Type VII secretion target</fullName>
    </submittedName>
</protein>
<gene>
    <name evidence="1" type="ORF">O1R50_06655</name>
</gene>